<dbReference type="InterPro" id="IPR001839">
    <property type="entry name" value="TGF-b_C"/>
</dbReference>
<evidence type="ECO:0000256" key="4">
    <source>
        <dbReference type="ARBA" id="ARBA00023030"/>
    </source>
</evidence>
<dbReference type="SUPFAM" id="SSF57501">
    <property type="entry name" value="Cystine-knot cytokines"/>
    <property type="match status" value="1"/>
</dbReference>
<evidence type="ECO:0000259" key="8">
    <source>
        <dbReference type="SMART" id="SM00204"/>
    </source>
</evidence>
<evidence type="ECO:0000256" key="5">
    <source>
        <dbReference type="ARBA" id="ARBA00023157"/>
    </source>
</evidence>
<keyword evidence="4 6" id="KW-0339">Growth factor</keyword>
<dbReference type="OrthoDB" id="5987191at2759"/>
<comment type="similarity">
    <text evidence="2 6">Belongs to the TGF-beta family.</text>
</comment>
<dbReference type="InterPro" id="IPR029034">
    <property type="entry name" value="Cystine-knot_cytokine"/>
</dbReference>
<dbReference type="EMBL" id="OU900096">
    <property type="protein sequence ID" value="CAG9859783.1"/>
    <property type="molecule type" value="Genomic_DNA"/>
</dbReference>
<dbReference type="SMART" id="SM00204">
    <property type="entry name" value="TGFB"/>
    <property type="match status" value="1"/>
</dbReference>
<name>A0A9N9TQD5_PHYSR</name>
<accession>A0A9N9TQD5</accession>
<dbReference type="Pfam" id="PF00019">
    <property type="entry name" value="TGF_beta"/>
    <property type="match status" value="1"/>
</dbReference>
<evidence type="ECO:0000256" key="7">
    <source>
        <dbReference type="SAM" id="SignalP"/>
    </source>
</evidence>
<dbReference type="InterPro" id="IPR015615">
    <property type="entry name" value="TGF-beta-rel"/>
</dbReference>
<dbReference type="GO" id="GO:0008083">
    <property type="term" value="F:growth factor activity"/>
    <property type="evidence" value="ECO:0007669"/>
    <property type="project" value="UniProtKB-KW"/>
</dbReference>
<dbReference type="Gene3D" id="2.10.90.10">
    <property type="entry name" value="Cystine-knot cytokines"/>
    <property type="match status" value="1"/>
</dbReference>
<evidence type="ECO:0000256" key="2">
    <source>
        <dbReference type="ARBA" id="ARBA00006656"/>
    </source>
</evidence>
<protein>
    <recommendedName>
        <fullName evidence="8">TGF-beta family profile domain-containing protein</fullName>
    </recommendedName>
</protein>
<dbReference type="InterPro" id="IPR017948">
    <property type="entry name" value="TGFb_CS"/>
</dbReference>
<dbReference type="Proteomes" id="UP001153712">
    <property type="component" value="Chromosome 3"/>
</dbReference>
<dbReference type="PANTHER" id="PTHR11848">
    <property type="entry name" value="TGF-BETA FAMILY"/>
    <property type="match status" value="1"/>
</dbReference>
<reference evidence="9" key="1">
    <citation type="submission" date="2022-01" db="EMBL/GenBank/DDBJ databases">
        <authorList>
            <person name="King R."/>
        </authorList>
    </citation>
    <scope>NUCLEOTIDE SEQUENCE</scope>
</reference>
<dbReference type="PANTHER" id="PTHR11848:SF119">
    <property type="entry name" value="TGF-BETA FAMILY PROFILE DOMAIN-CONTAINING PROTEIN"/>
    <property type="match status" value="1"/>
</dbReference>
<dbReference type="PROSITE" id="PS00250">
    <property type="entry name" value="TGF_BETA_1"/>
    <property type="match status" value="1"/>
</dbReference>
<comment type="subcellular location">
    <subcellularLocation>
        <location evidence="1">Secreted</location>
    </subcellularLocation>
</comment>
<keyword evidence="10" id="KW-1185">Reference proteome</keyword>
<evidence type="ECO:0000256" key="3">
    <source>
        <dbReference type="ARBA" id="ARBA00022525"/>
    </source>
</evidence>
<evidence type="ECO:0000313" key="9">
    <source>
        <dbReference type="EMBL" id="CAG9859783.1"/>
    </source>
</evidence>
<keyword evidence="7" id="KW-0732">Signal</keyword>
<keyword evidence="3" id="KW-0964">Secreted</keyword>
<feature type="domain" description="TGF-beta family profile" evidence="8">
    <location>
        <begin position="289"/>
        <end position="381"/>
    </location>
</feature>
<organism evidence="9 10">
    <name type="scientific">Phyllotreta striolata</name>
    <name type="common">Striped flea beetle</name>
    <name type="synonym">Crioceris striolata</name>
    <dbReference type="NCBI Taxonomy" id="444603"/>
    <lineage>
        <taxon>Eukaryota</taxon>
        <taxon>Metazoa</taxon>
        <taxon>Ecdysozoa</taxon>
        <taxon>Arthropoda</taxon>
        <taxon>Hexapoda</taxon>
        <taxon>Insecta</taxon>
        <taxon>Pterygota</taxon>
        <taxon>Neoptera</taxon>
        <taxon>Endopterygota</taxon>
        <taxon>Coleoptera</taxon>
        <taxon>Polyphaga</taxon>
        <taxon>Cucujiformia</taxon>
        <taxon>Chrysomeloidea</taxon>
        <taxon>Chrysomelidae</taxon>
        <taxon>Galerucinae</taxon>
        <taxon>Alticini</taxon>
        <taxon>Phyllotreta</taxon>
    </lineage>
</organism>
<evidence type="ECO:0000313" key="10">
    <source>
        <dbReference type="Proteomes" id="UP001153712"/>
    </source>
</evidence>
<dbReference type="GO" id="GO:0005125">
    <property type="term" value="F:cytokine activity"/>
    <property type="evidence" value="ECO:0007669"/>
    <property type="project" value="TreeGrafter"/>
</dbReference>
<dbReference type="GO" id="GO:0005615">
    <property type="term" value="C:extracellular space"/>
    <property type="evidence" value="ECO:0007669"/>
    <property type="project" value="TreeGrafter"/>
</dbReference>
<dbReference type="InterPro" id="IPR001111">
    <property type="entry name" value="TGF-b_propeptide"/>
</dbReference>
<dbReference type="Pfam" id="PF00688">
    <property type="entry name" value="TGFb_propeptide"/>
    <property type="match status" value="1"/>
</dbReference>
<evidence type="ECO:0000256" key="1">
    <source>
        <dbReference type="ARBA" id="ARBA00004613"/>
    </source>
</evidence>
<dbReference type="AlphaFoldDB" id="A0A9N9TQD5"/>
<dbReference type="CDD" id="cd13756">
    <property type="entry name" value="TGF_beta_BMPs_GDFs"/>
    <property type="match status" value="1"/>
</dbReference>
<sequence length="381" mass="44643">MYLIFVISIFTTVCSTQNLTNNGGKSYFFKMGKASNEFRVNNRIMYLNHNITDLELPVIERKRAQQTAKLHPKQEFNIYLDEEWNYDHNKNFSKYHLPMFVNKFYESASVDPNPKITTRILFNTNRNTTNLIIKFNLESLKNEDSTIEDADLYFYWPLKNNSKIFREAVVLRLYQIEKSKTGEFNQADLVGNPDTHKLFNVIYVSKAHKGWQMFNVKKPIDNWLKGEENLGLILTISNYDTNETIEIFNDTNIGNFTTFIITKSRTNDSLTNNTENRTVISPNYTSSECQREGWNVDFSTMGWNKFVISPEEFTAYDCIGKCTKSTRTDENHFKLLHMFQKRTGCCVPTKYFPLTMMFFDRYGDIAIKNYDKMIVAECGCR</sequence>
<dbReference type="Gene3D" id="2.60.120.970">
    <property type="match status" value="1"/>
</dbReference>
<feature type="chain" id="PRO_5040156546" description="TGF-beta family profile domain-containing protein" evidence="7">
    <location>
        <begin position="17"/>
        <end position="381"/>
    </location>
</feature>
<keyword evidence="5" id="KW-1015">Disulfide bond</keyword>
<feature type="signal peptide" evidence="7">
    <location>
        <begin position="1"/>
        <end position="16"/>
    </location>
</feature>
<proteinExistence type="inferred from homology"/>
<gene>
    <name evidence="9" type="ORF">PHYEVI_LOCUS6150</name>
</gene>
<evidence type="ECO:0000256" key="6">
    <source>
        <dbReference type="RuleBase" id="RU000354"/>
    </source>
</evidence>